<evidence type="ECO:0008006" key="5">
    <source>
        <dbReference type="Google" id="ProtNLM"/>
    </source>
</evidence>
<sequence>MLTFSQRAWPWILAQGILAVVLGILMFALPGVTLITIGIFVGVWMIIDGISMIVHAVMSSGSTAERVMLGLFGVLGVLIGGFAAWNPIATVAALAILVAVWFIVAGVREIVLAVRIRKEITGEWFLIISGALAVVFGLVALFWPGLALVTLIWLISVGAILFGIFMIVSAFAIRRPTKSGEEGEKGEKGEKGEETAAA</sequence>
<dbReference type="Proteomes" id="UP000188235">
    <property type="component" value="Chromosome"/>
</dbReference>
<dbReference type="InterPro" id="IPR005325">
    <property type="entry name" value="DUF308_memb"/>
</dbReference>
<reference evidence="3 4" key="1">
    <citation type="journal article" date="2008" name="Int. J. Syst. Evol. Microbiol.">
        <title>Tessaracoccus flavescens sp. nov., isolated from marine sediment.</title>
        <authorList>
            <person name="Lee D.W."/>
            <person name="Lee S.D."/>
        </authorList>
    </citation>
    <scope>NUCLEOTIDE SEQUENCE [LARGE SCALE GENOMIC DNA]</scope>
    <source>
        <strain evidence="3 4">SST-39T</strain>
    </source>
</reference>
<proteinExistence type="predicted"/>
<feature type="transmembrane region" description="Helical" evidence="2">
    <location>
        <begin position="12"/>
        <end position="29"/>
    </location>
</feature>
<feature type="region of interest" description="Disordered" evidence="1">
    <location>
        <begin position="179"/>
        <end position="198"/>
    </location>
</feature>
<dbReference type="OrthoDB" id="3733928at2"/>
<keyword evidence="2" id="KW-0472">Membrane</keyword>
<dbReference type="STRING" id="399497.BW733_12030"/>
<dbReference type="Pfam" id="PF03729">
    <property type="entry name" value="DUF308"/>
    <property type="match status" value="1"/>
</dbReference>
<accession>A0A1Q2CZG8</accession>
<evidence type="ECO:0000256" key="2">
    <source>
        <dbReference type="SAM" id="Phobius"/>
    </source>
</evidence>
<protein>
    <recommendedName>
        <fullName evidence="5">HdeD family acid-resistance protein</fullName>
    </recommendedName>
</protein>
<dbReference type="KEGG" id="tfa:BW733_12030"/>
<keyword evidence="2" id="KW-1133">Transmembrane helix</keyword>
<dbReference type="InterPro" id="IPR052712">
    <property type="entry name" value="Acid_resist_chaperone_HdeD"/>
</dbReference>
<feature type="transmembrane region" description="Helical" evidence="2">
    <location>
        <begin position="67"/>
        <end position="85"/>
    </location>
</feature>
<feature type="transmembrane region" description="Helical" evidence="2">
    <location>
        <begin position="124"/>
        <end position="145"/>
    </location>
</feature>
<feature type="transmembrane region" description="Helical" evidence="2">
    <location>
        <begin position="35"/>
        <end position="55"/>
    </location>
</feature>
<keyword evidence="2" id="KW-0812">Transmembrane</keyword>
<dbReference type="EMBL" id="CP019607">
    <property type="protein sequence ID" value="AQP51434.1"/>
    <property type="molecule type" value="Genomic_DNA"/>
</dbReference>
<evidence type="ECO:0000256" key="1">
    <source>
        <dbReference type="SAM" id="MobiDB-lite"/>
    </source>
</evidence>
<feature type="transmembrane region" description="Helical" evidence="2">
    <location>
        <begin position="151"/>
        <end position="173"/>
    </location>
</feature>
<evidence type="ECO:0000313" key="3">
    <source>
        <dbReference type="EMBL" id="AQP51434.1"/>
    </source>
</evidence>
<dbReference type="AlphaFoldDB" id="A0A1Q2CZG8"/>
<feature type="transmembrane region" description="Helical" evidence="2">
    <location>
        <begin position="91"/>
        <end position="112"/>
    </location>
</feature>
<dbReference type="GO" id="GO:0005886">
    <property type="term" value="C:plasma membrane"/>
    <property type="evidence" value="ECO:0007669"/>
    <property type="project" value="TreeGrafter"/>
</dbReference>
<name>A0A1Q2CZG8_9ACTN</name>
<dbReference type="PANTHER" id="PTHR34989">
    <property type="entry name" value="PROTEIN HDED"/>
    <property type="match status" value="1"/>
</dbReference>
<dbReference type="PANTHER" id="PTHR34989:SF1">
    <property type="entry name" value="PROTEIN HDED"/>
    <property type="match status" value="1"/>
</dbReference>
<gene>
    <name evidence="3" type="ORF">BW733_12030</name>
</gene>
<keyword evidence="4" id="KW-1185">Reference proteome</keyword>
<evidence type="ECO:0000313" key="4">
    <source>
        <dbReference type="Proteomes" id="UP000188235"/>
    </source>
</evidence>
<organism evidence="3 4">
    <name type="scientific">Tessaracoccus flavescens</name>
    <dbReference type="NCBI Taxonomy" id="399497"/>
    <lineage>
        <taxon>Bacteria</taxon>
        <taxon>Bacillati</taxon>
        <taxon>Actinomycetota</taxon>
        <taxon>Actinomycetes</taxon>
        <taxon>Propionibacteriales</taxon>
        <taxon>Propionibacteriaceae</taxon>
        <taxon>Tessaracoccus</taxon>
    </lineage>
</organism>
<dbReference type="RefSeq" id="WP_077350739.1">
    <property type="nucleotide sequence ID" value="NZ_CP019607.1"/>
</dbReference>